<dbReference type="Pfam" id="PF01807">
    <property type="entry name" value="Zn_ribbon_DnaG"/>
    <property type="match status" value="1"/>
</dbReference>
<dbReference type="NCBIfam" id="TIGR01391">
    <property type="entry name" value="dnaG"/>
    <property type="match status" value="1"/>
</dbReference>
<evidence type="ECO:0000256" key="3">
    <source>
        <dbReference type="ARBA" id="ARBA00022679"/>
    </source>
</evidence>
<evidence type="ECO:0000256" key="7">
    <source>
        <dbReference type="ARBA" id="ARBA00022771"/>
    </source>
</evidence>
<comment type="catalytic activity">
    <reaction evidence="12">
        <text>ssDNA + n NTP = ssDNA/pppN(pN)n-1 hybrid + (n-1) diphosphate.</text>
        <dbReference type="EC" id="2.7.7.101"/>
    </reaction>
</comment>
<dbReference type="InterPro" id="IPR034151">
    <property type="entry name" value="TOPRIM_DnaG_bac"/>
</dbReference>
<evidence type="ECO:0000256" key="1">
    <source>
        <dbReference type="ARBA" id="ARBA00022478"/>
    </source>
</evidence>
<dbReference type="SMART" id="SM00493">
    <property type="entry name" value="TOPRIM"/>
    <property type="match status" value="1"/>
</dbReference>
<evidence type="ECO:0000256" key="2">
    <source>
        <dbReference type="ARBA" id="ARBA00022515"/>
    </source>
</evidence>
<sequence length="696" mass="77917">MARIPKELVDHIIQTADIVEVVGDFVQLKRKGQNLWAPCPFHNEKSPSFSVNPAKSLYKCFGCGKAGGVVQFVMDVEGTSYVEALKYLAKKYAIEIQEEEKTPQQQLEQNERDSQFIVSDFAKNHYHRLLLNSEEGMSIGYGYLKERGLTLNTIQTFELGYSLDAWDDLMKAAETAGFDKKYLEKTGLTVIRTDDQGKDTGRRYDRFRGRVMFPIHNISGRVVGFGARTLKRDDKMAKYLNSPESEIYHKSDVLYGLFQARQAIRTQEVCYLVEGYLDVLSLYQGGIKNVVASSGTSLTEGQIRLIKRYSDNVTVLYDGDAAGIKASLRGTDLLLEGGLNVRVVLFPDGDDPDSYIRKVGDQRFTEYIETKSQDFITFKTTLVAREASGDPVKKAEAIRDVLHSIAKVPDAIKRQVFLQQTSATFGIDEQVLITEYNKLVKSPSQQTKHSGGSGDNLGNYGQGAGSANAGYPPSANPRSAPAPRPMSDEEEAEMLMYGGAEAAESLGTSFQSTTKAAENEPLPDMLQLCEREVLRLLVLYAGREIDPEVSVAGYLMGQLGEYPLTVPLYAEMWEICRQELLAGRFPDARQLAQNEREDIRQLITDLATERYEISPNWRTKEIYVFNEVDLPQLACDNAVLRLNKVHVQRELDQCLEKLRHPLDDAEMFEILGDIKRLKELDNELAALLGTVVARGA</sequence>
<dbReference type="PROSITE" id="PS50880">
    <property type="entry name" value="TOPRIM"/>
    <property type="match status" value="1"/>
</dbReference>
<evidence type="ECO:0000256" key="11">
    <source>
        <dbReference type="ARBA" id="ARBA00023163"/>
    </source>
</evidence>
<keyword evidence="16" id="KW-1185">Reference proteome</keyword>
<comment type="domain">
    <text evidence="12">Contains an N-terminal zinc-binding domain, a central core domain that contains the primase activity, and a C-terminal DnaB-binding domain.</text>
</comment>
<dbReference type="SUPFAM" id="SSF56731">
    <property type="entry name" value="DNA primase core"/>
    <property type="match status" value="1"/>
</dbReference>
<dbReference type="RefSeq" id="WP_208173002.1">
    <property type="nucleotide sequence ID" value="NZ_JAGETZ010000001.1"/>
</dbReference>
<keyword evidence="4 12" id="KW-0548">Nucleotidyltransferase</keyword>
<accession>A0ABS3Q8K7</accession>
<evidence type="ECO:0000259" key="14">
    <source>
        <dbReference type="PROSITE" id="PS50880"/>
    </source>
</evidence>
<keyword evidence="6 12" id="KW-0479">Metal-binding</keyword>
<dbReference type="InterPro" id="IPR019475">
    <property type="entry name" value="DNA_primase_DnaB-bd"/>
</dbReference>
<comment type="function">
    <text evidence="12">RNA polymerase that catalyzes the synthesis of short RNA molecules used as primers for DNA polymerase during DNA replication.</text>
</comment>
<evidence type="ECO:0000256" key="4">
    <source>
        <dbReference type="ARBA" id="ARBA00022695"/>
    </source>
</evidence>
<dbReference type="SMART" id="SM00400">
    <property type="entry name" value="ZnF_CHCC"/>
    <property type="match status" value="1"/>
</dbReference>
<dbReference type="Gene3D" id="3.40.1360.10">
    <property type="match status" value="1"/>
</dbReference>
<keyword evidence="9" id="KW-0460">Magnesium</keyword>
<evidence type="ECO:0000256" key="13">
    <source>
        <dbReference type="SAM" id="MobiDB-lite"/>
    </source>
</evidence>
<dbReference type="InterPro" id="IPR050219">
    <property type="entry name" value="DnaG_primase"/>
</dbReference>
<comment type="caution">
    <text evidence="15">The sequence shown here is derived from an EMBL/GenBank/DDBJ whole genome shotgun (WGS) entry which is preliminary data.</text>
</comment>
<feature type="domain" description="Toprim" evidence="14">
    <location>
        <begin position="268"/>
        <end position="349"/>
    </location>
</feature>
<dbReference type="Gene3D" id="3.90.580.10">
    <property type="entry name" value="Zinc finger, CHC2-type domain"/>
    <property type="match status" value="1"/>
</dbReference>
<comment type="similarity">
    <text evidence="12">Belongs to the DnaG primase family.</text>
</comment>
<dbReference type="Gene3D" id="3.90.980.10">
    <property type="entry name" value="DNA primase, catalytic core, N-terminal domain"/>
    <property type="match status" value="1"/>
</dbReference>
<dbReference type="Pfam" id="PF10410">
    <property type="entry name" value="DnaB_bind"/>
    <property type="match status" value="1"/>
</dbReference>
<dbReference type="InterPro" id="IPR002694">
    <property type="entry name" value="Znf_CHC2"/>
</dbReference>
<dbReference type="InterPro" id="IPR030846">
    <property type="entry name" value="DnaG_bac"/>
</dbReference>
<dbReference type="InterPro" id="IPR036977">
    <property type="entry name" value="DNA_primase_Znf_CHC2"/>
</dbReference>
<evidence type="ECO:0000256" key="6">
    <source>
        <dbReference type="ARBA" id="ARBA00022723"/>
    </source>
</evidence>
<feature type="compositionally biased region" description="Gly residues" evidence="13">
    <location>
        <begin position="451"/>
        <end position="464"/>
    </location>
</feature>
<keyword evidence="3 12" id="KW-0808">Transferase</keyword>
<keyword evidence="8 12" id="KW-0862">Zinc</keyword>
<evidence type="ECO:0000256" key="8">
    <source>
        <dbReference type="ARBA" id="ARBA00022833"/>
    </source>
</evidence>
<evidence type="ECO:0000256" key="12">
    <source>
        <dbReference type="HAMAP-Rule" id="MF_00974"/>
    </source>
</evidence>
<dbReference type="Pfam" id="PF08275">
    <property type="entry name" value="DNAG_N"/>
    <property type="match status" value="1"/>
</dbReference>
<dbReference type="PANTHER" id="PTHR30313">
    <property type="entry name" value="DNA PRIMASE"/>
    <property type="match status" value="1"/>
</dbReference>
<evidence type="ECO:0000256" key="9">
    <source>
        <dbReference type="ARBA" id="ARBA00022842"/>
    </source>
</evidence>
<feature type="zinc finger region" description="CHC2-type" evidence="12">
    <location>
        <begin position="39"/>
        <end position="63"/>
    </location>
</feature>
<dbReference type="CDD" id="cd03364">
    <property type="entry name" value="TOPRIM_DnaG_primases"/>
    <property type="match status" value="1"/>
</dbReference>
<evidence type="ECO:0000313" key="16">
    <source>
        <dbReference type="Proteomes" id="UP000664369"/>
    </source>
</evidence>
<reference evidence="15 16" key="1">
    <citation type="submission" date="2021-03" db="EMBL/GenBank/DDBJ databases">
        <authorList>
            <person name="Kim M.K."/>
        </authorList>
    </citation>
    <scope>NUCLEOTIDE SEQUENCE [LARGE SCALE GENOMIC DNA]</scope>
    <source>
        <strain evidence="15 16">BT442</strain>
    </source>
</reference>
<proteinExistence type="inferred from homology"/>
<name>A0ABS3Q8K7_9BACT</name>
<organism evidence="15 16">
    <name type="scientific">Hymenobacter negativus</name>
    <dbReference type="NCBI Taxonomy" id="2795026"/>
    <lineage>
        <taxon>Bacteria</taxon>
        <taxon>Pseudomonadati</taxon>
        <taxon>Bacteroidota</taxon>
        <taxon>Cytophagia</taxon>
        <taxon>Cytophagales</taxon>
        <taxon>Hymenobacteraceae</taxon>
        <taxon>Hymenobacter</taxon>
    </lineage>
</organism>
<evidence type="ECO:0000313" key="15">
    <source>
        <dbReference type="EMBL" id="MBO2007461.1"/>
    </source>
</evidence>
<dbReference type="InterPro" id="IPR037068">
    <property type="entry name" value="DNA_primase_core_N_sf"/>
</dbReference>
<evidence type="ECO:0000256" key="5">
    <source>
        <dbReference type="ARBA" id="ARBA00022705"/>
    </source>
</evidence>
<comment type="cofactor">
    <cofactor evidence="12">
        <name>Zn(2+)</name>
        <dbReference type="ChEBI" id="CHEBI:29105"/>
    </cofactor>
    <text evidence="12">Binds 1 zinc ion per monomer.</text>
</comment>
<keyword evidence="11 12" id="KW-0804">Transcription</keyword>
<feature type="region of interest" description="Disordered" evidence="13">
    <location>
        <begin position="442"/>
        <end position="489"/>
    </location>
</feature>
<dbReference type="PANTHER" id="PTHR30313:SF2">
    <property type="entry name" value="DNA PRIMASE"/>
    <property type="match status" value="1"/>
</dbReference>
<keyword evidence="7 12" id="KW-0863">Zinc-finger</keyword>
<dbReference type="Proteomes" id="UP000664369">
    <property type="component" value="Unassembled WGS sequence"/>
</dbReference>
<gene>
    <name evidence="12" type="primary">dnaG</name>
    <name evidence="15" type="ORF">J4E00_00260</name>
</gene>
<keyword evidence="1 12" id="KW-0240">DNA-directed RNA polymerase</keyword>
<keyword evidence="2 12" id="KW-0639">Primosome</keyword>
<comment type="subunit">
    <text evidence="12">Monomer. Interacts with DnaB.</text>
</comment>
<evidence type="ECO:0000256" key="10">
    <source>
        <dbReference type="ARBA" id="ARBA00023125"/>
    </source>
</evidence>
<dbReference type="SUPFAM" id="SSF57783">
    <property type="entry name" value="Zinc beta-ribbon"/>
    <property type="match status" value="1"/>
</dbReference>
<dbReference type="EC" id="2.7.7.101" evidence="12"/>
<dbReference type="HAMAP" id="MF_00974">
    <property type="entry name" value="DNA_primase_DnaG"/>
    <property type="match status" value="1"/>
</dbReference>
<protein>
    <recommendedName>
        <fullName evidence="12">DNA primase</fullName>
        <ecNumber evidence="12">2.7.7.101</ecNumber>
    </recommendedName>
</protein>
<dbReference type="InterPro" id="IPR006171">
    <property type="entry name" value="TOPRIM_dom"/>
</dbReference>
<dbReference type="InterPro" id="IPR006295">
    <property type="entry name" value="DNA_primase_DnaG"/>
</dbReference>
<feature type="compositionally biased region" description="Low complexity" evidence="13">
    <location>
        <begin position="472"/>
        <end position="481"/>
    </location>
</feature>
<dbReference type="InterPro" id="IPR013264">
    <property type="entry name" value="DNAG_N"/>
</dbReference>
<dbReference type="EMBL" id="JAGETZ010000001">
    <property type="protein sequence ID" value="MBO2007461.1"/>
    <property type="molecule type" value="Genomic_DNA"/>
</dbReference>
<keyword evidence="5 12" id="KW-0235">DNA replication</keyword>
<dbReference type="Pfam" id="PF13155">
    <property type="entry name" value="Toprim_2"/>
    <property type="match status" value="1"/>
</dbReference>
<keyword evidence="10 12" id="KW-0238">DNA-binding</keyword>